<dbReference type="OrthoDB" id="4226666at2759"/>
<gene>
    <name evidence="1" type="ORF">B0A55_11724</name>
</gene>
<protein>
    <submittedName>
        <fullName evidence="1">Uncharacterized protein</fullName>
    </submittedName>
</protein>
<name>A0A4U0W344_9PEZI</name>
<keyword evidence="2" id="KW-1185">Reference proteome</keyword>
<accession>A0A4U0W344</accession>
<organism evidence="1 2">
    <name type="scientific">Friedmanniomyces simplex</name>
    <dbReference type="NCBI Taxonomy" id="329884"/>
    <lineage>
        <taxon>Eukaryota</taxon>
        <taxon>Fungi</taxon>
        <taxon>Dikarya</taxon>
        <taxon>Ascomycota</taxon>
        <taxon>Pezizomycotina</taxon>
        <taxon>Dothideomycetes</taxon>
        <taxon>Dothideomycetidae</taxon>
        <taxon>Mycosphaerellales</taxon>
        <taxon>Teratosphaeriaceae</taxon>
        <taxon>Friedmanniomyces</taxon>
    </lineage>
</organism>
<sequence length="64" mass="7273">FGNQTPEVRDPVSRGFLAGVLGLLYEKREHLRSRENVPLASENQCFYTSRLVARFLLPFLGLPP</sequence>
<feature type="non-terminal residue" evidence="1">
    <location>
        <position position="1"/>
    </location>
</feature>
<dbReference type="EMBL" id="NAJQ01001568">
    <property type="protein sequence ID" value="TKA56537.1"/>
    <property type="molecule type" value="Genomic_DNA"/>
</dbReference>
<dbReference type="Proteomes" id="UP000309340">
    <property type="component" value="Unassembled WGS sequence"/>
</dbReference>
<dbReference type="STRING" id="329884.A0A4U0W344"/>
<reference evidence="1 2" key="1">
    <citation type="submission" date="2017-03" db="EMBL/GenBank/DDBJ databases">
        <title>Genomes of endolithic fungi from Antarctica.</title>
        <authorList>
            <person name="Coleine C."/>
            <person name="Masonjones S."/>
            <person name="Stajich J.E."/>
        </authorList>
    </citation>
    <scope>NUCLEOTIDE SEQUENCE [LARGE SCALE GENOMIC DNA]</scope>
    <source>
        <strain evidence="1 2">CCFEE 5184</strain>
    </source>
</reference>
<evidence type="ECO:0000313" key="2">
    <source>
        <dbReference type="Proteomes" id="UP000309340"/>
    </source>
</evidence>
<proteinExistence type="predicted"/>
<evidence type="ECO:0000313" key="1">
    <source>
        <dbReference type="EMBL" id="TKA56537.1"/>
    </source>
</evidence>
<dbReference type="AlphaFoldDB" id="A0A4U0W344"/>
<comment type="caution">
    <text evidence="1">The sequence shown here is derived from an EMBL/GenBank/DDBJ whole genome shotgun (WGS) entry which is preliminary data.</text>
</comment>